<accession>F0WFZ0</accession>
<reference evidence="2" key="2">
    <citation type="submission" date="2011-02" db="EMBL/GenBank/DDBJ databases">
        <authorList>
            <person name="MacLean D."/>
        </authorList>
    </citation>
    <scope>NUCLEOTIDE SEQUENCE</scope>
</reference>
<gene>
    <name evidence="2" type="primary">AlNc14C86G5523</name>
    <name evidence="2" type="ORF">ALNC14_062670</name>
</gene>
<dbReference type="EMBL" id="FR824131">
    <property type="protein sequence ID" value="CCA20124.1"/>
    <property type="molecule type" value="Genomic_DNA"/>
</dbReference>
<protein>
    <submittedName>
        <fullName evidence="2">AlNc14C86G5523 protein</fullName>
    </submittedName>
</protein>
<proteinExistence type="predicted"/>
<feature type="region of interest" description="Disordered" evidence="1">
    <location>
        <begin position="1"/>
        <end position="23"/>
    </location>
</feature>
<reference evidence="2" key="1">
    <citation type="journal article" date="2011" name="PLoS Biol.">
        <title>Gene gain and loss during evolution of obligate parasitism in the white rust pathogen of Arabidopsis thaliana.</title>
        <authorList>
            <person name="Kemen E."/>
            <person name="Gardiner A."/>
            <person name="Schultz-Larsen T."/>
            <person name="Kemen A.C."/>
            <person name="Balmuth A.L."/>
            <person name="Robert-Seilaniantz A."/>
            <person name="Bailey K."/>
            <person name="Holub E."/>
            <person name="Studholme D.J."/>
            <person name="Maclean D."/>
            <person name="Jones J.D."/>
        </authorList>
    </citation>
    <scope>NUCLEOTIDE SEQUENCE</scope>
</reference>
<organism evidence="2">
    <name type="scientific">Albugo laibachii Nc14</name>
    <dbReference type="NCBI Taxonomy" id="890382"/>
    <lineage>
        <taxon>Eukaryota</taxon>
        <taxon>Sar</taxon>
        <taxon>Stramenopiles</taxon>
        <taxon>Oomycota</taxon>
        <taxon>Peronosporomycetes</taxon>
        <taxon>Albuginales</taxon>
        <taxon>Albuginaceae</taxon>
        <taxon>Albugo</taxon>
    </lineage>
</organism>
<sequence>MTPNDRQKPGSPNRLLNGDVSNSNNQWDVEKHYSHTFEGDTYYTGWKLNWDSLQMLIERKELHITPTESSIDPQVHITKSPGLYSFSWSTDHEFYLHFGDDRGKQGDYAFREGHRKVELLGENYFGDLKFDPSEEATILPKEAYTGLKKALHGIRFTPRIDGRYEGKCKSIDALMKATKYEPLRHSLIIFLTEHYPLRIYYSTFLLRNGDTCIVDLIEGTKSFVLGCSFLKAYSVFVNTKGETRKFELGRTDKRNHAN</sequence>
<evidence type="ECO:0000313" key="2">
    <source>
        <dbReference type="EMBL" id="CCA20124.1"/>
    </source>
</evidence>
<dbReference type="HOGENOM" id="CLU_1211648_0_0_1"/>
<evidence type="ECO:0000256" key="1">
    <source>
        <dbReference type="SAM" id="MobiDB-lite"/>
    </source>
</evidence>
<dbReference type="AlphaFoldDB" id="F0WFZ0"/>
<name>F0WFZ0_9STRA</name>